<dbReference type="AlphaFoldDB" id="A0A0R1U210"/>
<dbReference type="SMART" id="SM00953">
    <property type="entry name" value="RES"/>
    <property type="match status" value="1"/>
</dbReference>
<feature type="domain" description="RES" evidence="1">
    <location>
        <begin position="198"/>
        <end position="350"/>
    </location>
</feature>
<dbReference type="RefSeq" id="WP_056957066.1">
    <property type="nucleotide sequence ID" value="NZ_BCVS01000006.1"/>
</dbReference>
<keyword evidence="3" id="KW-1185">Reference proteome</keyword>
<organism evidence="2 3">
    <name type="scientific">Lacticaseibacillus pantheris DSM 15945 = JCM 12539 = NBRC 106106</name>
    <dbReference type="NCBI Taxonomy" id="1423783"/>
    <lineage>
        <taxon>Bacteria</taxon>
        <taxon>Bacillati</taxon>
        <taxon>Bacillota</taxon>
        <taxon>Bacilli</taxon>
        <taxon>Lactobacillales</taxon>
        <taxon>Lactobacillaceae</taxon>
        <taxon>Lacticaseibacillus</taxon>
    </lineage>
</organism>
<evidence type="ECO:0000313" key="3">
    <source>
        <dbReference type="Proteomes" id="UP000051922"/>
    </source>
</evidence>
<evidence type="ECO:0000259" key="1">
    <source>
        <dbReference type="SMART" id="SM00953"/>
    </source>
</evidence>
<dbReference type="OrthoDB" id="648213at2"/>
<dbReference type="PATRIC" id="fig|1423783.4.peg.1973"/>
<name>A0A0R1U210_9LACO</name>
<dbReference type="Pfam" id="PF08808">
    <property type="entry name" value="RES"/>
    <property type="match status" value="1"/>
</dbReference>
<dbReference type="InterPro" id="IPR014914">
    <property type="entry name" value="RES_dom"/>
</dbReference>
<proteinExistence type="predicted"/>
<reference evidence="2 3" key="1">
    <citation type="journal article" date="2015" name="Genome Announc.">
        <title>Expanding the biotechnology potential of lactobacilli through comparative genomics of 213 strains and associated genera.</title>
        <authorList>
            <person name="Sun Z."/>
            <person name="Harris H.M."/>
            <person name="McCann A."/>
            <person name="Guo C."/>
            <person name="Argimon S."/>
            <person name="Zhang W."/>
            <person name="Yang X."/>
            <person name="Jeffery I.B."/>
            <person name="Cooney J.C."/>
            <person name="Kagawa T.F."/>
            <person name="Liu W."/>
            <person name="Song Y."/>
            <person name="Salvetti E."/>
            <person name="Wrobel A."/>
            <person name="Rasinkangas P."/>
            <person name="Parkhill J."/>
            <person name="Rea M.C."/>
            <person name="O'Sullivan O."/>
            <person name="Ritari J."/>
            <person name="Douillard F.P."/>
            <person name="Paul Ross R."/>
            <person name="Yang R."/>
            <person name="Briner A.E."/>
            <person name="Felis G.E."/>
            <person name="de Vos W.M."/>
            <person name="Barrangou R."/>
            <person name="Klaenhammer T.R."/>
            <person name="Caufield P.W."/>
            <person name="Cui Y."/>
            <person name="Zhang H."/>
            <person name="O'Toole P.W."/>
        </authorList>
    </citation>
    <scope>NUCLEOTIDE SEQUENCE [LARGE SCALE GENOMIC DNA]</scope>
    <source>
        <strain evidence="2 3">DSM 15945</strain>
    </source>
</reference>
<protein>
    <recommendedName>
        <fullName evidence="1">RES domain-containing protein</fullName>
    </recommendedName>
</protein>
<dbReference type="STRING" id="1423783.FC50_GL001931"/>
<gene>
    <name evidence="2" type="ORF">FC50_GL001931</name>
</gene>
<comment type="caution">
    <text evidence="2">The sequence shown here is derived from an EMBL/GenBank/DDBJ whole genome shotgun (WGS) entry which is preliminary data.</text>
</comment>
<dbReference type="Proteomes" id="UP000051922">
    <property type="component" value="Unassembled WGS sequence"/>
</dbReference>
<evidence type="ECO:0000313" key="2">
    <source>
        <dbReference type="EMBL" id="KRL84917.1"/>
    </source>
</evidence>
<dbReference type="EMBL" id="AZFJ01000057">
    <property type="protein sequence ID" value="KRL84917.1"/>
    <property type="molecule type" value="Genomic_DNA"/>
</dbReference>
<sequence length="368" mass="42116">MKCCVECFRDEQIRKWIRAVGTEGRCDVSIEHKDHLNKVIDLDALQNDVNFQGFQSEFIEIFDLYDTGSTRMAQKLSTHLRDQWGIFNLKSDEIELLLEHFAPDYFNENQEMLHGLVVPLYSLHGEYQQNMGIFSGKSWSEFETVIRQKNRYHNSLMVTERLEYFLRLLVTSLEADDTHYFRSRIINDTDRSKNGLHGMSAIGPAPERQSKAGRLNAPGFSYLYLGSDVGTSLVEIRASIQDIVAVGTFKLRSPIQVVDLDKLAELSPFAGVDKMSYLINRSILIDIDKAMRRKTGRNRSEVDYVPTEYISDLIKTMGVDGMVYASSVSPTDAVDLVLFDTKKVELLGDIKLYEIEQMNFTFKKVAND</sequence>
<accession>A0A0R1U210</accession>